<feature type="domain" description="Transcription factor zinc-finger" evidence="2">
    <location>
        <begin position="2"/>
        <end position="43"/>
    </location>
</feature>
<dbReference type="Proteomes" id="UP000494119">
    <property type="component" value="Unassembled WGS sequence"/>
</dbReference>
<feature type="region of interest" description="Disordered" evidence="1">
    <location>
        <begin position="44"/>
        <end position="103"/>
    </location>
</feature>
<gene>
    <name evidence="3" type="ORF">LMG28688_01487</name>
</gene>
<evidence type="ECO:0000259" key="2">
    <source>
        <dbReference type="Pfam" id="PF13453"/>
    </source>
</evidence>
<dbReference type="EMBL" id="CADIKL010000006">
    <property type="protein sequence ID" value="CAB3782693.1"/>
    <property type="molecule type" value="Genomic_DNA"/>
</dbReference>
<proteinExistence type="predicted"/>
<keyword evidence="4" id="KW-1185">Reference proteome</keyword>
<feature type="compositionally biased region" description="Basic and acidic residues" evidence="1">
    <location>
        <begin position="67"/>
        <end position="88"/>
    </location>
</feature>
<name>A0A6J5FL77_9BURK</name>
<evidence type="ECO:0000313" key="3">
    <source>
        <dbReference type="EMBL" id="CAB3782693.1"/>
    </source>
</evidence>
<dbReference type="RefSeq" id="WP_175194403.1">
    <property type="nucleotide sequence ID" value="NZ_CADIKL010000006.1"/>
</dbReference>
<evidence type="ECO:0000256" key="1">
    <source>
        <dbReference type="SAM" id="MobiDB-lite"/>
    </source>
</evidence>
<dbReference type="InterPro" id="IPR027392">
    <property type="entry name" value="TF_Znf"/>
</dbReference>
<dbReference type="AlphaFoldDB" id="A0A6J5FL77"/>
<sequence length="103" mass="11792">MKCPNCPDTTLAISERQGIELDYCPQCRGVWLDRGKLDKLIDRAPASRAVSPQYLDDGYSAPQGSHQSEHRSRRSDDHGQRRAHERQGGHGRRRKSWFGDLFD</sequence>
<evidence type="ECO:0000313" key="4">
    <source>
        <dbReference type="Proteomes" id="UP000494119"/>
    </source>
</evidence>
<accession>A0A6J5FL77</accession>
<reference evidence="3 4" key="1">
    <citation type="submission" date="2020-04" db="EMBL/GenBank/DDBJ databases">
        <authorList>
            <person name="De Canck E."/>
        </authorList>
    </citation>
    <scope>NUCLEOTIDE SEQUENCE [LARGE SCALE GENOMIC DNA]</scope>
    <source>
        <strain evidence="3 4">LMG 28688</strain>
    </source>
</reference>
<protein>
    <recommendedName>
        <fullName evidence="2">Transcription factor zinc-finger domain-containing protein</fullName>
    </recommendedName>
</protein>
<organism evidence="3 4">
    <name type="scientific">Paraburkholderia caffeinitolerans</name>
    <dbReference type="NCBI Taxonomy" id="1723730"/>
    <lineage>
        <taxon>Bacteria</taxon>
        <taxon>Pseudomonadati</taxon>
        <taxon>Pseudomonadota</taxon>
        <taxon>Betaproteobacteria</taxon>
        <taxon>Burkholderiales</taxon>
        <taxon>Burkholderiaceae</taxon>
        <taxon>Paraburkholderia</taxon>
    </lineage>
</organism>
<dbReference type="Pfam" id="PF13453">
    <property type="entry name" value="Zn_ribbon_TFIIB"/>
    <property type="match status" value="1"/>
</dbReference>